<feature type="region of interest" description="Disordered" evidence="5">
    <location>
        <begin position="198"/>
        <end position="219"/>
    </location>
</feature>
<dbReference type="eggNOG" id="KOG3689">
    <property type="taxonomic scope" value="Eukaryota"/>
</dbReference>
<dbReference type="FunFam" id="3.30.450.40:FF:000031">
    <property type="entry name" value="Phosphodiesterase"/>
    <property type="match status" value="1"/>
</dbReference>
<dbReference type="AlphaFoldDB" id="T1JEP4"/>
<dbReference type="EMBL" id="JH432127">
    <property type="status" value="NOT_ANNOTATED_CDS"/>
    <property type="molecule type" value="Genomic_DNA"/>
</dbReference>
<feature type="compositionally biased region" description="Low complexity" evidence="5">
    <location>
        <begin position="199"/>
        <end position="218"/>
    </location>
</feature>
<keyword evidence="8" id="KW-1185">Reference proteome</keyword>
<keyword evidence="4" id="KW-0140">cGMP</keyword>
<feature type="domain" description="GAF" evidence="6">
    <location>
        <begin position="287"/>
        <end position="447"/>
    </location>
</feature>
<dbReference type="InterPro" id="IPR003018">
    <property type="entry name" value="GAF"/>
</dbReference>
<evidence type="ECO:0000256" key="1">
    <source>
        <dbReference type="ARBA" id="ARBA00001968"/>
    </source>
</evidence>
<dbReference type="GO" id="GO:0047555">
    <property type="term" value="F:3',5'-cyclic-GMP phosphodiesterase activity"/>
    <property type="evidence" value="ECO:0007669"/>
    <property type="project" value="UniProtKB-EC"/>
</dbReference>
<dbReference type="SUPFAM" id="SSF55781">
    <property type="entry name" value="GAF domain-like"/>
    <property type="match status" value="2"/>
</dbReference>
<evidence type="ECO:0000256" key="5">
    <source>
        <dbReference type="SAM" id="MobiDB-lite"/>
    </source>
</evidence>
<evidence type="ECO:0000313" key="7">
    <source>
        <dbReference type="EnsemblMetazoa" id="SMAR012295-PA"/>
    </source>
</evidence>
<dbReference type="Pfam" id="PF01590">
    <property type="entry name" value="GAF"/>
    <property type="match status" value="1"/>
</dbReference>
<evidence type="ECO:0000256" key="4">
    <source>
        <dbReference type="ARBA" id="ARBA00022535"/>
    </source>
</evidence>
<dbReference type="HOGENOM" id="CLU_465650_0_0_1"/>
<evidence type="ECO:0000313" key="8">
    <source>
        <dbReference type="Proteomes" id="UP000014500"/>
    </source>
</evidence>
<reference evidence="8" key="1">
    <citation type="submission" date="2011-05" db="EMBL/GenBank/DDBJ databases">
        <authorList>
            <person name="Richards S.R."/>
            <person name="Qu J."/>
            <person name="Jiang H."/>
            <person name="Jhangiani S.N."/>
            <person name="Agravi P."/>
            <person name="Goodspeed R."/>
            <person name="Gross S."/>
            <person name="Mandapat C."/>
            <person name="Jackson L."/>
            <person name="Mathew T."/>
            <person name="Pu L."/>
            <person name="Thornton R."/>
            <person name="Saada N."/>
            <person name="Wilczek-Boney K.B."/>
            <person name="Lee S."/>
            <person name="Kovar C."/>
            <person name="Wu Y."/>
            <person name="Scherer S.E."/>
            <person name="Worley K.C."/>
            <person name="Muzny D.M."/>
            <person name="Gibbs R."/>
        </authorList>
    </citation>
    <scope>NUCLEOTIDE SEQUENCE</scope>
    <source>
        <strain evidence="8">Brora</strain>
    </source>
</reference>
<dbReference type="OMA" id="EEIRINW"/>
<dbReference type="Gene3D" id="3.30.450.40">
    <property type="match status" value="2"/>
</dbReference>
<dbReference type="Proteomes" id="UP000014500">
    <property type="component" value="Unassembled WGS sequence"/>
</dbReference>
<dbReference type="EnsemblMetazoa" id="SMAR012295-RA">
    <property type="protein sequence ID" value="SMAR012295-PA"/>
    <property type="gene ID" value="SMAR012295"/>
</dbReference>
<evidence type="ECO:0000256" key="2">
    <source>
        <dbReference type="ARBA" id="ARBA00007648"/>
    </source>
</evidence>
<dbReference type="InterPro" id="IPR029016">
    <property type="entry name" value="GAF-like_dom_sf"/>
</dbReference>
<dbReference type="PhylomeDB" id="T1JEP4"/>
<dbReference type="PANTHER" id="PTHR11347">
    <property type="entry name" value="CYCLIC NUCLEOTIDE PHOSPHODIESTERASE"/>
    <property type="match status" value="1"/>
</dbReference>
<dbReference type="SMART" id="SM00065">
    <property type="entry name" value="GAF"/>
    <property type="match status" value="1"/>
</dbReference>
<comment type="cofactor">
    <cofactor evidence="1">
        <name>a divalent metal cation</name>
        <dbReference type="ChEBI" id="CHEBI:60240"/>
    </cofactor>
</comment>
<dbReference type="EC" id="3.1.4.35" evidence="3"/>
<evidence type="ECO:0000259" key="6">
    <source>
        <dbReference type="SMART" id="SM00065"/>
    </source>
</evidence>
<comment type="similarity">
    <text evidence="2">Belongs to the cyclic nucleotide phosphodiesterase family.</text>
</comment>
<reference evidence="7" key="2">
    <citation type="submission" date="2015-02" db="UniProtKB">
        <authorList>
            <consortium name="EnsemblMetazoa"/>
        </authorList>
    </citation>
    <scope>IDENTIFICATION</scope>
</reference>
<name>T1JEP4_STRMM</name>
<sequence length="586" mass="65800">MATKLLFPNVSLNSGRMRKDVTRIYYAFSYWSNRAFKDACVLGQKYAMLRWRTETLAFVAMTPSRPYKQSTRVLCGTYRSDHVTCRPGKEQKSNWPHPGRLLCCGVLAGSPVSRHGWCGVMTAENQANVASNSSSCNDAGVEYNEEHAMVEAWLDEHPKFLQDYFLRKATRNMVDTWLVTRAVPQSLMQDAVGCAPIATSGSSPTGTSSRPSSGTTTPVRKISAHEFERGGLLRPIVTTVDGTLTFIGDGISQPPPRLLRKNRRELRALDERELIFALVKDICNDLDVRSLCHKILQNVGILTNADRCSLFLAREAGSSRCLVSKLFDVSMDSTIESMEKNEFVIPWGTGIVGYVAETGESVNIPDAYKDARFNHDIDQVTGYKTRSILCMPIKDVGGEVLGVAQVINKIGLKGDEPFDENDEKVFASYLQFCGIGIRNAQIYERSQLENKRNQVLLDLARMIFEKQSTIEHVVYRIMTHTQSLLRCERCQVLLVHEASKGSFSRVFDLEENDLKNEETDVRTSPFEGRFPINIGISGHVATTGQTVNIADPYSDSRFDPAVSFVIDISERRKLCGFNEKWMRCKY</sequence>
<accession>T1JEP4</accession>
<proteinExistence type="inferred from homology"/>
<protein>
    <recommendedName>
        <fullName evidence="3">3',5'-cyclic-GMP phosphodiesterase</fullName>
        <ecNumber evidence="3">3.1.4.35</ecNumber>
    </recommendedName>
</protein>
<dbReference type="STRING" id="126957.T1JEP4"/>
<evidence type="ECO:0000256" key="3">
    <source>
        <dbReference type="ARBA" id="ARBA00012319"/>
    </source>
</evidence>
<organism evidence="7 8">
    <name type="scientific">Strigamia maritima</name>
    <name type="common">European centipede</name>
    <name type="synonym">Geophilus maritimus</name>
    <dbReference type="NCBI Taxonomy" id="126957"/>
    <lineage>
        <taxon>Eukaryota</taxon>
        <taxon>Metazoa</taxon>
        <taxon>Ecdysozoa</taxon>
        <taxon>Arthropoda</taxon>
        <taxon>Myriapoda</taxon>
        <taxon>Chilopoda</taxon>
        <taxon>Pleurostigmophora</taxon>
        <taxon>Geophilomorpha</taxon>
        <taxon>Linotaeniidae</taxon>
        <taxon>Strigamia</taxon>
    </lineage>
</organism>